<dbReference type="Proteomes" id="UP001153461">
    <property type="component" value="Unassembled WGS sequence"/>
</dbReference>
<protein>
    <submittedName>
        <fullName evidence="1">Uncharacterized protein</fullName>
    </submittedName>
</protein>
<reference evidence="1" key="1">
    <citation type="submission" date="2021-07" db="EMBL/GenBank/DDBJ databases">
        <authorList>
            <person name="Branca A.L. A."/>
        </authorList>
    </citation>
    <scope>NUCLEOTIDE SEQUENCE</scope>
</reference>
<name>A0A9W4HQ11_PENNA</name>
<sequence>MNRRYSHVPVTRVEFEARKCIVCSGSPIPMRFHALYHPHMTMGGIDDESMSCADASTRYIPQIPMGLYYTVCFSAFEHRVRPRELH</sequence>
<comment type="caution">
    <text evidence="1">The sequence shown here is derived from an EMBL/GenBank/DDBJ whole genome shotgun (WGS) entry which is preliminary data.</text>
</comment>
<dbReference type="EMBL" id="CAJVNV010000156">
    <property type="protein sequence ID" value="CAG8084823.1"/>
    <property type="molecule type" value="Genomic_DNA"/>
</dbReference>
<accession>A0A9W4HQ11</accession>
<dbReference type="OrthoDB" id="2121828at2759"/>
<organism evidence="1 2">
    <name type="scientific">Penicillium nalgiovense</name>
    <dbReference type="NCBI Taxonomy" id="60175"/>
    <lineage>
        <taxon>Eukaryota</taxon>
        <taxon>Fungi</taxon>
        <taxon>Dikarya</taxon>
        <taxon>Ascomycota</taxon>
        <taxon>Pezizomycotina</taxon>
        <taxon>Eurotiomycetes</taxon>
        <taxon>Eurotiomycetidae</taxon>
        <taxon>Eurotiales</taxon>
        <taxon>Aspergillaceae</taxon>
        <taxon>Penicillium</taxon>
    </lineage>
</organism>
<evidence type="ECO:0000313" key="1">
    <source>
        <dbReference type="EMBL" id="CAG8084823.1"/>
    </source>
</evidence>
<gene>
    <name evidence="1" type="ORF">PNAL_LOCUS4238</name>
</gene>
<dbReference type="AlphaFoldDB" id="A0A9W4HQ11"/>
<evidence type="ECO:0000313" key="2">
    <source>
        <dbReference type="Proteomes" id="UP001153461"/>
    </source>
</evidence>
<proteinExistence type="predicted"/>